<protein>
    <recommendedName>
        <fullName evidence="2">ChrR-like cupin domain-containing protein</fullName>
    </recommendedName>
</protein>
<gene>
    <name evidence="3" type="ORF">BDP27DRAFT_1316957</name>
</gene>
<keyword evidence="4" id="KW-1185">Reference proteome</keyword>
<accession>A0A9P5Q461</accession>
<dbReference type="InterPro" id="IPR025979">
    <property type="entry name" value="ChrR-like_cupin_dom"/>
</dbReference>
<feature type="domain" description="ChrR-like cupin" evidence="2">
    <location>
        <begin position="20"/>
        <end position="121"/>
    </location>
</feature>
<sequence>MSFSQKEFSSMPPRPKQGASATEAYPWHSIAPGIWEHQLNFSNPGESSVVQWFEPNAKSPSNDVITHDYIEEVILIEGSLRDLTLEQEWGPGAYAYRLPGMPHGPYQAGIHGCLEFVRCVPVVKGPR</sequence>
<dbReference type="Pfam" id="PF12973">
    <property type="entry name" value="Cupin_7"/>
    <property type="match status" value="1"/>
</dbReference>
<organism evidence="3 4">
    <name type="scientific">Rhodocollybia butyracea</name>
    <dbReference type="NCBI Taxonomy" id="206335"/>
    <lineage>
        <taxon>Eukaryota</taxon>
        <taxon>Fungi</taxon>
        <taxon>Dikarya</taxon>
        <taxon>Basidiomycota</taxon>
        <taxon>Agaricomycotina</taxon>
        <taxon>Agaricomycetes</taxon>
        <taxon>Agaricomycetidae</taxon>
        <taxon>Agaricales</taxon>
        <taxon>Marasmiineae</taxon>
        <taxon>Omphalotaceae</taxon>
        <taxon>Rhodocollybia</taxon>
    </lineage>
</organism>
<dbReference type="OrthoDB" id="9970537at2759"/>
<evidence type="ECO:0000313" key="3">
    <source>
        <dbReference type="EMBL" id="KAF9074368.1"/>
    </source>
</evidence>
<name>A0A9P5Q461_9AGAR</name>
<evidence type="ECO:0000259" key="2">
    <source>
        <dbReference type="Pfam" id="PF12973"/>
    </source>
</evidence>
<dbReference type="AlphaFoldDB" id="A0A9P5Q461"/>
<dbReference type="Proteomes" id="UP000772434">
    <property type="component" value="Unassembled WGS sequence"/>
</dbReference>
<dbReference type="EMBL" id="JADNRY010000013">
    <property type="protein sequence ID" value="KAF9074368.1"/>
    <property type="molecule type" value="Genomic_DNA"/>
</dbReference>
<feature type="region of interest" description="Disordered" evidence="1">
    <location>
        <begin position="1"/>
        <end position="22"/>
    </location>
</feature>
<dbReference type="InterPro" id="IPR014710">
    <property type="entry name" value="RmlC-like_jellyroll"/>
</dbReference>
<comment type="caution">
    <text evidence="3">The sequence shown here is derived from an EMBL/GenBank/DDBJ whole genome shotgun (WGS) entry which is preliminary data.</text>
</comment>
<evidence type="ECO:0000313" key="4">
    <source>
        <dbReference type="Proteomes" id="UP000772434"/>
    </source>
</evidence>
<dbReference type="SUPFAM" id="SSF51182">
    <property type="entry name" value="RmlC-like cupins"/>
    <property type="match status" value="1"/>
</dbReference>
<evidence type="ECO:0000256" key="1">
    <source>
        <dbReference type="SAM" id="MobiDB-lite"/>
    </source>
</evidence>
<dbReference type="InterPro" id="IPR011051">
    <property type="entry name" value="RmlC_Cupin_sf"/>
</dbReference>
<proteinExistence type="predicted"/>
<reference evidence="3" key="1">
    <citation type="submission" date="2020-11" db="EMBL/GenBank/DDBJ databases">
        <authorList>
            <consortium name="DOE Joint Genome Institute"/>
            <person name="Ahrendt S."/>
            <person name="Riley R."/>
            <person name="Andreopoulos W."/>
            <person name="Labutti K."/>
            <person name="Pangilinan J."/>
            <person name="Ruiz-Duenas F.J."/>
            <person name="Barrasa J.M."/>
            <person name="Sanchez-Garcia M."/>
            <person name="Camarero S."/>
            <person name="Miyauchi S."/>
            <person name="Serrano A."/>
            <person name="Linde D."/>
            <person name="Babiker R."/>
            <person name="Drula E."/>
            <person name="Ayuso-Fernandez I."/>
            <person name="Pacheco R."/>
            <person name="Padilla G."/>
            <person name="Ferreira P."/>
            <person name="Barriuso J."/>
            <person name="Kellner H."/>
            <person name="Castanera R."/>
            <person name="Alfaro M."/>
            <person name="Ramirez L."/>
            <person name="Pisabarro A.G."/>
            <person name="Kuo A."/>
            <person name="Tritt A."/>
            <person name="Lipzen A."/>
            <person name="He G."/>
            <person name="Yan M."/>
            <person name="Ng V."/>
            <person name="Cullen D."/>
            <person name="Martin F."/>
            <person name="Rosso M.-N."/>
            <person name="Henrissat B."/>
            <person name="Hibbett D."/>
            <person name="Martinez A.T."/>
            <person name="Grigoriev I.V."/>
        </authorList>
    </citation>
    <scope>NUCLEOTIDE SEQUENCE</scope>
    <source>
        <strain evidence="3">AH 40177</strain>
    </source>
</reference>
<dbReference type="Gene3D" id="2.60.120.10">
    <property type="entry name" value="Jelly Rolls"/>
    <property type="match status" value="1"/>
</dbReference>